<evidence type="ECO:0000313" key="2">
    <source>
        <dbReference type="EMBL" id="KAF7423287.1"/>
    </source>
</evidence>
<accession>A0A834P0B8</accession>
<sequence>MAEKQILVLRLKAGVSIISTSTSTSTSTGIALPQPPTPPLGELERIGRSRDPLRNGEATVWKAEEEGGREGKGRRQAKVGGGGGGGWFQGKIGAADDEIG</sequence>
<protein>
    <submittedName>
        <fullName evidence="2">Uncharacterized protein</fullName>
    </submittedName>
</protein>
<dbReference type="AlphaFoldDB" id="A0A834P0B8"/>
<name>A0A834P0B8_VESPE</name>
<dbReference type="EMBL" id="JACSDY010000007">
    <property type="protein sequence ID" value="KAF7423287.1"/>
    <property type="molecule type" value="Genomic_DNA"/>
</dbReference>
<gene>
    <name evidence="2" type="ORF">H0235_008570</name>
</gene>
<organism evidence="2 3">
    <name type="scientific">Vespula pensylvanica</name>
    <name type="common">Western yellow jacket</name>
    <name type="synonym">Wasp</name>
    <dbReference type="NCBI Taxonomy" id="30213"/>
    <lineage>
        <taxon>Eukaryota</taxon>
        <taxon>Metazoa</taxon>
        <taxon>Ecdysozoa</taxon>
        <taxon>Arthropoda</taxon>
        <taxon>Hexapoda</taxon>
        <taxon>Insecta</taxon>
        <taxon>Pterygota</taxon>
        <taxon>Neoptera</taxon>
        <taxon>Endopterygota</taxon>
        <taxon>Hymenoptera</taxon>
        <taxon>Apocrita</taxon>
        <taxon>Aculeata</taxon>
        <taxon>Vespoidea</taxon>
        <taxon>Vespidae</taxon>
        <taxon>Vespinae</taxon>
        <taxon>Vespula</taxon>
    </lineage>
</organism>
<comment type="caution">
    <text evidence="2">The sequence shown here is derived from an EMBL/GenBank/DDBJ whole genome shotgun (WGS) entry which is preliminary data.</text>
</comment>
<dbReference type="Proteomes" id="UP000600918">
    <property type="component" value="Unassembled WGS sequence"/>
</dbReference>
<feature type="compositionally biased region" description="Basic and acidic residues" evidence="1">
    <location>
        <begin position="62"/>
        <end position="73"/>
    </location>
</feature>
<keyword evidence="3" id="KW-1185">Reference proteome</keyword>
<evidence type="ECO:0000256" key="1">
    <source>
        <dbReference type="SAM" id="MobiDB-lite"/>
    </source>
</evidence>
<reference evidence="2" key="1">
    <citation type="journal article" date="2020" name="G3 (Bethesda)">
        <title>High-Quality Assemblies for Three Invasive Social Wasps from the &lt;i&gt;Vespula&lt;/i&gt; Genus.</title>
        <authorList>
            <person name="Harrop T.W.R."/>
            <person name="Guhlin J."/>
            <person name="McLaughlin G.M."/>
            <person name="Permina E."/>
            <person name="Stockwell P."/>
            <person name="Gilligan J."/>
            <person name="Le Lec M.F."/>
            <person name="Gruber M.A.M."/>
            <person name="Quinn O."/>
            <person name="Lovegrove M."/>
            <person name="Duncan E.J."/>
            <person name="Remnant E.J."/>
            <person name="Van Eeckhoven J."/>
            <person name="Graham B."/>
            <person name="Knapp R.A."/>
            <person name="Langford K.W."/>
            <person name="Kronenberg Z."/>
            <person name="Press M.O."/>
            <person name="Eacker S.M."/>
            <person name="Wilson-Rankin E.E."/>
            <person name="Purcell J."/>
            <person name="Lester P.J."/>
            <person name="Dearden P.K."/>
        </authorList>
    </citation>
    <scope>NUCLEOTIDE SEQUENCE</scope>
    <source>
        <strain evidence="2">Volc-1</strain>
    </source>
</reference>
<proteinExistence type="predicted"/>
<feature type="region of interest" description="Disordered" evidence="1">
    <location>
        <begin position="22"/>
        <end position="100"/>
    </location>
</feature>
<feature type="compositionally biased region" description="Basic and acidic residues" evidence="1">
    <location>
        <begin position="42"/>
        <end position="54"/>
    </location>
</feature>
<feature type="compositionally biased region" description="Gly residues" evidence="1">
    <location>
        <begin position="79"/>
        <end position="88"/>
    </location>
</feature>
<evidence type="ECO:0000313" key="3">
    <source>
        <dbReference type="Proteomes" id="UP000600918"/>
    </source>
</evidence>